<dbReference type="InterPro" id="IPR022646">
    <property type="entry name" value="SecD/SecF_CS"/>
</dbReference>
<sequence>MDRGWWWKFGLIVAVTLGSIWFLIPTYYSLVVLDRDQRNNLAVLEERMPAWAPPAKYRLNLGLDLQGGIHMVMRVDTKTALQKRTERRAQQIVNYVNDKKLGEVTADTDPEKLEVTLTAKDPGTMDAIQKEVLATFTDFKEVSRSGASLVLVQDESQANVFRTEAVDQAMLVIRRRIDKWGVAEVDVRKLGADSIQISLPGRSNAEQAKELVGTTAQLEFRMVDDSNPQFFAQLLQATPPPAGSEITLTTEGGFPQLQAPTREAIIEYTKDKVPENRVVLTECIANPVKKNECTSYRSYLLDKNVPLTGESLASADANISQLNEPEVNISFDPAGAREFERLTEQGVGRRMAIVLDENVQTAPNINEKISGGSARITMGRMGGRTFEEWLGEAQTLALVLKAGALPAPVTVGEIRQVGASLGDELIRKGGLAAVLGLGLVILFMAIYYKASGLIADLALVLNGLLILAGLAFFNATLTLPGIAGFVLTLGVAVDANVLINERIREELGHGKSARAAVDQGYDRAFWTIFDSHVTALISAFILFFTGTGPVRGFATTLIIGLLASLFTSITVTRVIMTYFVHGRNAKIVSV</sequence>
<evidence type="ECO:0000313" key="13">
    <source>
        <dbReference type="EMBL" id="NOJ81710.1"/>
    </source>
</evidence>
<dbReference type="PANTHER" id="PTHR30081">
    <property type="entry name" value="PROTEIN-EXPORT MEMBRANE PROTEIN SEC"/>
    <property type="match status" value="1"/>
</dbReference>
<dbReference type="GO" id="GO:0015450">
    <property type="term" value="F:protein-transporting ATPase activity"/>
    <property type="evidence" value="ECO:0007669"/>
    <property type="project" value="InterPro"/>
</dbReference>
<comment type="subcellular location">
    <subcellularLocation>
        <location evidence="1 9">Cell membrane</location>
        <topology evidence="1 9">Multi-pass membrane protein</topology>
    </subcellularLocation>
</comment>
<evidence type="ECO:0000256" key="8">
    <source>
        <dbReference type="ARBA" id="ARBA00023136"/>
    </source>
</evidence>
<keyword evidence="7 9" id="KW-0811">Translocation</keyword>
<evidence type="ECO:0000259" key="10">
    <source>
        <dbReference type="Pfam" id="PF02355"/>
    </source>
</evidence>
<evidence type="ECO:0000259" key="11">
    <source>
        <dbReference type="Pfam" id="PF21760"/>
    </source>
</evidence>
<comment type="subunit">
    <text evidence="9">Forms a complex with SecF. Part of the essential Sec protein translocation apparatus which comprises SecA, SecYEG and auxiliary proteins SecDF. Other proteins may also be involved.</text>
</comment>
<dbReference type="Proteomes" id="UP000533080">
    <property type="component" value="Unassembled WGS sequence"/>
</dbReference>
<evidence type="ECO:0000256" key="4">
    <source>
        <dbReference type="ARBA" id="ARBA00022692"/>
    </source>
</evidence>
<keyword evidence="4 9" id="KW-0812">Transmembrane</keyword>
<dbReference type="InterPro" id="IPR054384">
    <property type="entry name" value="SecDF_P1_head"/>
</dbReference>
<name>A0A7Y4IMS4_MYXXA</name>
<dbReference type="InterPro" id="IPR005791">
    <property type="entry name" value="SecD"/>
</dbReference>
<dbReference type="Pfam" id="PF22599">
    <property type="entry name" value="SecDF_P1_head"/>
    <property type="match status" value="1"/>
</dbReference>
<evidence type="ECO:0000256" key="3">
    <source>
        <dbReference type="ARBA" id="ARBA00022475"/>
    </source>
</evidence>
<dbReference type="Pfam" id="PF07549">
    <property type="entry name" value="Sec_GG"/>
    <property type="match status" value="1"/>
</dbReference>
<evidence type="ECO:0000259" key="12">
    <source>
        <dbReference type="Pfam" id="PF22599"/>
    </source>
</evidence>
<comment type="caution">
    <text evidence="13">The sequence shown here is derived from an EMBL/GenBank/DDBJ whole genome shotgun (WGS) entry which is preliminary data.</text>
</comment>
<feature type="domain" description="Protein export membrane protein SecD/SecF C-terminal" evidence="10">
    <location>
        <begin position="411"/>
        <end position="579"/>
    </location>
</feature>
<dbReference type="Pfam" id="PF02355">
    <property type="entry name" value="SecD_SecF_C"/>
    <property type="match status" value="1"/>
</dbReference>
<dbReference type="Gene3D" id="1.20.1640.10">
    <property type="entry name" value="Multidrug efflux transporter AcrB transmembrane domain"/>
    <property type="match status" value="1"/>
</dbReference>
<feature type="transmembrane region" description="Helical" evidence="9">
    <location>
        <begin position="557"/>
        <end position="580"/>
    </location>
</feature>
<dbReference type="Gene3D" id="3.30.70.3400">
    <property type="match status" value="2"/>
</dbReference>
<dbReference type="AlphaFoldDB" id="A0A7Y4IMS4"/>
<dbReference type="EMBL" id="JABFNT010000097">
    <property type="protein sequence ID" value="NOJ81710.1"/>
    <property type="molecule type" value="Genomic_DNA"/>
</dbReference>
<evidence type="ECO:0000256" key="9">
    <source>
        <dbReference type="HAMAP-Rule" id="MF_01463"/>
    </source>
</evidence>
<evidence type="ECO:0000256" key="2">
    <source>
        <dbReference type="ARBA" id="ARBA00022448"/>
    </source>
</evidence>
<keyword evidence="6 9" id="KW-1133">Transmembrane helix</keyword>
<reference evidence="13 14" key="1">
    <citation type="submission" date="2020-05" db="EMBL/GenBank/DDBJ databases">
        <authorList>
            <person name="Whitworth D."/>
        </authorList>
    </citation>
    <scope>NUCLEOTIDE SEQUENCE [LARGE SCALE GENOMIC DNA]</scope>
    <source>
        <strain evidence="13 14">AM005</strain>
    </source>
</reference>
<dbReference type="InterPro" id="IPR022813">
    <property type="entry name" value="SecD/SecF_arch_bac"/>
</dbReference>
<dbReference type="NCBIfam" id="TIGR00916">
    <property type="entry name" value="2A0604s01"/>
    <property type="match status" value="1"/>
</dbReference>
<dbReference type="PANTHER" id="PTHR30081:SF1">
    <property type="entry name" value="PROTEIN TRANSLOCASE SUBUNIT SECD"/>
    <property type="match status" value="1"/>
</dbReference>
<keyword evidence="3 9" id="KW-1003">Cell membrane</keyword>
<dbReference type="InterPro" id="IPR055344">
    <property type="entry name" value="SecD_SecF_C_bact"/>
</dbReference>
<dbReference type="FunFam" id="1.20.1640.10:FF:000004">
    <property type="entry name" value="Protein translocase subunit SecD"/>
    <property type="match status" value="1"/>
</dbReference>
<dbReference type="Pfam" id="PF21760">
    <property type="entry name" value="SecD_1st"/>
    <property type="match status" value="1"/>
</dbReference>
<organism evidence="13 14">
    <name type="scientific">Myxococcus xanthus</name>
    <dbReference type="NCBI Taxonomy" id="34"/>
    <lineage>
        <taxon>Bacteria</taxon>
        <taxon>Pseudomonadati</taxon>
        <taxon>Myxococcota</taxon>
        <taxon>Myxococcia</taxon>
        <taxon>Myxococcales</taxon>
        <taxon>Cystobacterineae</taxon>
        <taxon>Myxococcaceae</taxon>
        <taxon>Myxococcus</taxon>
    </lineage>
</organism>
<dbReference type="NCBIfam" id="TIGR01129">
    <property type="entry name" value="secD"/>
    <property type="match status" value="1"/>
</dbReference>
<gene>
    <name evidence="9 13" type="primary">secD</name>
    <name evidence="13" type="ORF">HNV28_25830</name>
</gene>
<dbReference type="GO" id="GO:0006605">
    <property type="term" value="P:protein targeting"/>
    <property type="evidence" value="ECO:0007669"/>
    <property type="project" value="UniProtKB-UniRule"/>
</dbReference>
<dbReference type="GO" id="GO:0043952">
    <property type="term" value="P:protein transport by the Sec complex"/>
    <property type="evidence" value="ECO:0007669"/>
    <property type="project" value="UniProtKB-UniRule"/>
</dbReference>
<dbReference type="GO" id="GO:0005886">
    <property type="term" value="C:plasma membrane"/>
    <property type="evidence" value="ECO:0007669"/>
    <property type="project" value="UniProtKB-SubCell"/>
</dbReference>
<dbReference type="Gene3D" id="3.30.1360.200">
    <property type="match status" value="1"/>
</dbReference>
<dbReference type="RefSeq" id="WP_171443702.1">
    <property type="nucleotide sequence ID" value="NZ_JABFNS010000082.1"/>
</dbReference>
<evidence type="ECO:0000256" key="5">
    <source>
        <dbReference type="ARBA" id="ARBA00022927"/>
    </source>
</evidence>
<keyword evidence="2 9" id="KW-0813">Transport</keyword>
<evidence type="ECO:0000313" key="14">
    <source>
        <dbReference type="Proteomes" id="UP000533080"/>
    </source>
</evidence>
<keyword evidence="5 9" id="KW-0653">Protein transport</keyword>
<protein>
    <recommendedName>
        <fullName evidence="9">Protein translocase subunit SecD</fullName>
    </recommendedName>
</protein>
<dbReference type="InterPro" id="IPR048634">
    <property type="entry name" value="SecD_SecF_C"/>
</dbReference>
<dbReference type="InterPro" id="IPR048631">
    <property type="entry name" value="SecD_1st"/>
</dbReference>
<feature type="transmembrane region" description="Helical" evidence="9">
    <location>
        <begin position="524"/>
        <end position="545"/>
    </location>
</feature>
<evidence type="ECO:0000256" key="1">
    <source>
        <dbReference type="ARBA" id="ARBA00004651"/>
    </source>
</evidence>
<evidence type="ECO:0000256" key="7">
    <source>
        <dbReference type="ARBA" id="ARBA00023010"/>
    </source>
</evidence>
<proteinExistence type="inferred from homology"/>
<evidence type="ECO:0000256" key="6">
    <source>
        <dbReference type="ARBA" id="ARBA00022989"/>
    </source>
</evidence>
<comment type="caution">
    <text evidence="9">Lacks conserved residue(s) required for the propagation of feature annotation.</text>
</comment>
<comment type="function">
    <text evidence="9">Part of the Sec protein translocase complex. Interacts with the SecYEG preprotein conducting channel. SecDF uses the proton motive force (PMF) to complete protein translocation after the ATP-dependent function of SecA.</text>
</comment>
<comment type="similarity">
    <text evidence="9">Belongs to the SecD/SecF family. SecD subfamily.</text>
</comment>
<feature type="domain" description="Protein translocase subunit SecDF P1" evidence="11">
    <location>
        <begin position="166"/>
        <end position="225"/>
    </location>
</feature>
<feature type="domain" description="SecDF P1 head subdomain" evidence="12">
    <location>
        <begin position="295"/>
        <end position="407"/>
    </location>
</feature>
<feature type="transmembrane region" description="Helical" evidence="9">
    <location>
        <begin position="429"/>
        <end position="448"/>
    </location>
</feature>
<accession>A0A7Y4IMS4</accession>
<dbReference type="SUPFAM" id="SSF82866">
    <property type="entry name" value="Multidrug efflux transporter AcrB transmembrane domain"/>
    <property type="match status" value="1"/>
</dbReference>
<keyword evidence="8 9" id="KW-0472">Membrane</keyword>
<feature type="transmembrane region" description="Helical" evidence="9">
    <location>
        <begin position="9"/>
        <end position="30"/>
    </location>
</feature>
<dbReference type="GO" id="GO:0065002">
    <property type="term" value="P:intracellular protein transmembrane transport"/>
    <property type="evidence" value="ECO:0007669"/>
    <property type="project" value="UniProtKB-UniRule"/>
</dbReference>
<dbReference type="HAMAP" id="MF_01463_B">
    <property type="entry name" value="SecD_B"/>
    <property type="match status" value="1"/>
</dbReference>